<dbReference type="CDD" id="cd01392">
    <property type="entry name" value="HTH_LacI"/>
    <property type="match status" value="1"/>
</dbReference>
<feature type="domain" description="HTH lacI-type" evidence="4">
    <location>
        <begin position="8"/>
        <end position="64"/>
    </location>
</feature>
<dbReference type="GO" id="GO:0000976">
    <property type="term" value="F:transcription cis-regulatory region binding"/>
    <property type="evidence" value="ECO:0007669"/>
    <property type="project" value="TreeGrafter"/>
</dbReference>
<dbReference type="SMART" id="SM00354">
    <property type="entry name" value="HTH_LACI"/>
    <property type="match status" value="1"/>
</dbReference>
<name>A0A6P2BZP6_9ACTN</name>
<dbReference type="GO" id="GO:0003700">
    <property type="term" value="F:DNA-binding transcription factor activity"/>
    <property type="evidence" value="ECO:0007669"/>
    <property type="project" value="TreeGrafter"/>
</dbReference>
<sequence>MTRPAKRITSVDVARAAGVSQTTVSFVLNDKPGHSIPEATRLRILEVARQLDYRPHGSARALAAGRSDIVLLSVPDLPIGGAISRFIEEMAAALADQGLALVTHLAGAHGRPLADVCAMVNATVVIGFTSFDEDTVQALYRAGADVVLPSHFSHDEAGRPVGHLQAEYLIGRGHRRIGYAMPAHPGLREMAEDRLAGVTDACAGAGIEPPVVLSTSLEIAAAAAAVGVWTSQSVTAVCAFNDETAIALLAGLRVQGLAAPAHLAVIGVDDIPTARLAAPPLTTIAFDLREAGRGRAEMIMASLAGREPDGAGQQHWKLVARASA</sequence>
<dbReference type="OrthoDB" id="3288692at2"/>
<evidence type="ECO:0000313" key="5">
    <source>
        <dbReference type="EMBL" id="TVZ04592.1"/>
    </source>
</evidence>
<protein>
    <submittedName>
        <fullName evidence="5">LacI family transcriptional regulator</fullName>
    </submittedName>
</protein>
<dbReference type="AlphaFoldDB" id="A0A6P2BZP6"/>
<dbReference type="Proteomes" id="UP000460272">
    <property type="component" value="Unassembled WGS sequence"/>
</dbReference>
<keyword evidence="1" id="KW-0805">Transcription regulation</keyword>
<gene>
    <name evidence="5" type="ORF">EAS64_19780</name>
</gene>
<dbReference type="InterPro" id="IPR000843">
    <property type="entry name" value="HTH_LacI"/>
</dbReference>
<dbReference type="PROSITE" id="PS50932">
    <property type="entry name" value="HTH_LACI_2"/>
    <property type="match status" value="1"/>
</dbReference>
<dbReference type="PANTHER" id="PTHR30146:SF153">
    <property type="entry name" value="LACTOSE OPERON REPRESSOR"/>
    <property type="match status" value="1"/>
</dbReference>
<evidence type="ECO:0000256" key="3">
    <source>
        <dbReference type="ARBA" id="ARBA00023163"/>
    </source>
</evidence>
<evidence type="ECO:0000256" key="1">
    <source>
        <dbReference type="ARBA" id="ARBA00023015"/>
    </source>
</evidence>
<dbReference type="Gene3D" id="3.40.50.2300">
    <property type="match status" value="1"/>
</dbReference>
<dbReference type="SUPFAM" id="SSF47413">
    <property type="entry name" value="lambda repressor-like DNA-binding domains"/>
    <property type="match status" value="1"/>
</dbReference>
<dbReference type="Pfam" id="PF00356">
    <property type="entry name" value="LacI"/>
    <property type="match status" value="1"/>
</dbReference>
<keyword evidence="6" id="KW-1185">Reference proteome</keyword>
<proteinExistence type="predicted"/>
<dbReference type="EMBL" id="RPFW01000003">
    <property type="protein sequence ID" value="TVZ04592.1"/>
    <property type="molecule type" value="Genomic_DNA"/>
</dbReference>
<keyword evidence="3" id="KW-0804">Transcription</keyword>
<organism evidence="5 6">
    <name type="scientific">Trebonia kvetii</name>
    <dbReference type="NCBI Taxonomy" id="2480626"/>
    <lineage>
        <taxon>Bacteria</taxon>
        <taxon>Bacillati</taxon>
        <taxon>Actinomycetota</taxon>
        <taxon>Actinomycetes</taxon>
        <taxon>Streptosporangiales</taxon>
        <taxon>Treboniaceae</taxon>
        <taxon>Trebonia</taxon>
    </lineage>
</organism>
<dbReference type="SUPFAM" id="SSF53822">
    <property type="entry name" value="Periplasmic binding protein-like I"/>
    <property type="match status" value="1"/>
</dbReference>
<accession>A0A6P2BZP6</accession>
<dbReference type="RefSeq" id="WP_145854696.1">
    <property type="nucleotide sequence ID" value="NZ_RPFW01000003.1"/>
</dbReference>
<dbReference type="CDD" id="cd06267">
    <property type="entry name" value="PBP1_LacI_sugar_binding-like"/>
    <property type="match status" value="1"/>
</dbReference>
<reference evidence="5 6" key="1">
    <citation type="submission" date="2018-11" db="EMBL/GenBank/DDBJ databases">
        <title>Trebonia kvetii gen.nov., sp.nov., a novel acidophilic actinobacterium, and proposal of the new actinobacterial family Treboniaceae fam. nov.</title>
        <authorList>
            <person name="Rapoport D."/>
            <person name="Sagova-Mareckova M."/>
            <person name="Sedlacek I."/>
            <person name="Provaznik J."/>
            <person name="Kralova S."/>
            <person name="Pavlinic D."/>
            <person name="Benes V."/>
            <person name="Kopecky J."/>
        </authorList>
    </citation>
    <scope>NUCLEOTIDE SEQUENCE [LARGE SCALE GENOMIC DNA]</scope>
    <source>
        <strain evidence="5 6">15Tr583</strain>
    </source>
</reference>
<dbReference type="InterPro" id="IPR046335">
    <property type="entry name" value="LacI/GalR-like_sensor"/>
</dbReference>
<dbReference type="PANTHER" id="PTHR30146">
    <property type="entry name" value="LACI-RELATED TRANSCRIPTIONAL REPRESSOR"/>
    <property type="match status" value="1"/>
</dbReference>
<evidence type="ECO:0000259" key="4">
    <source>
        <dbReference type="PROSITE" id="PS50932"/>
    </source>
</evidence>
<evidence type="ECO:0000313" key="6">
    <source>
        <dbReference type="Proteomes" id="UP000460272"/>
    </source>
</evidence>
<comment type="caution">
    <text evidence="5">The sequence shown here is derived from an EMBL/GenBank/DDBJ whole genome shotgun (WGS) entry which is preliminary data.</text>
</comment>
<keyword evidence="2" id="KW-0238">DNA-binding</keyword>
<dbReference type="Gene3D" id="1.10.260.40">
    <property type="entry name" value="lambda repressor-like DNA-binding domains"/>
    <property type="match status" value="1"/>
</dbReference>
<dbReference type="Pfam" id="PF13377">
    <property type="entry name" value="Peripla_BP_3"/>
    <property type="match status" value="1"/>
</dbReference>
<dbReference type="InterPro" id="IPR028082">
    <property type="entry name" value="Peripla_BP_I"/>
</dbReference>
<dbReference type="InterPro" id="IPR010982">
    <property type="entry name" value="Lambda_DNA-bd_dom_sf"/>
</dbReference>
<evidence type="ECO:0000256" key="2">
    <source>
        <dbReference type="ARBA" id="ARBA00023125"/>
    </source>
</evidence>